<dbReference type="EMBL" id="JBHSLI010000016">
    <property type="protein sequence ID" value="MFC5295800.1"/>
    <property type="molecule type" value="Genomic_DNA"/>
</dbReference>
<reference evidence="2" key="1">
    <citation type="journal article" date="2019" name="Int. J. Syst. Evol. Microbiol.">
        <title>The Global Catalogue of Microorganisms (GCM) 10K type strain sequencing project: providing services to taxonomists for standard genome sequencing and annotation.</title>
        <authorList>
            <consortium name="The Broad Institute Genomics Platform"/>
            <consortium name="The Broad Institute Genome Sequencing Center for Infectious Disease"/>
            <person name="Wu L."/>
            <person name="Ma J."/>
        </authorList>
    </citation>
    <scope>NUCLEOTIDE SEQUENCE [LARGE SCALE GENOMIC DNA]</scope>
    <source>
        <strain evidence="2">CGMCC 1.15643</strain>
    </source>
</reference>
<evidence type="ECO:0000313" key="1">
    <source>
        <dbReference type="EMBL" id="MFC5295800.1"/>
    </source>
</evidence>
<dbReference type="SUPFAM" id="SSF54637">
    <property type="entry name" value="Thioesterase/thiol ester dehydrase-isomerase"/>
    <property type="match status" value="1"/>
</dbReference>
<dbReference type="GO" id="GO:0016787">
    <property type="term" value="F:hydrolase activity"/>
    <property type="evidence" value="ECO:0007669"/>
    <property type="project" value="UniProtKB-KW"/>
</dbReference>
<dbReference type="PANTHER" id="PTHR12475:SF4">
    <property type="entry name" value="PROTEIN THEM6"/>
    <property type="match status" value="1"/>
</dbReference>
<dbReference type="CDD" id="cd00586">
    <property type="entry name" value="4HBT"/>
    <property type="match status" value="1"/>
</dbReference>
<comment type="caution">
    <text evidence="1">The sequence shown here is derived from an EMBL/GenBank/DDBJ whole genome shotgun (WGS) entry which is preliminary data.</text>
</comment>
<gene>
    <name evidence="1" type="ORF">ACFPK2_22660</name>
</gene>
<protein>
    <submittedName>
        <fullName evidence="1">Acyl-CoA thioesterase</fullName>
        <ecNumber evidence="1">3.1.2.-</ecNumber>
    </submittedName>
</protein>
<sequence>MNLWFRLIWLLVTSRQRPRLDLPGEGSLLPFRVWFHDLDASLHMNNGRYWTLMDLGRTDLVLRSGLWRAILRHRWLPVVNAGTIRFRREMRLFRAFRLETRILCWGETWLVMQHRMLMRGRDGGEIVAAVALVRAALYDRRAKAYVPVARLLAEIGITAESPPASPEVAAFLASEEAMRSAAGGER</sequence>
<dbReference type="Proteomes" id="UP001595976">
    <property type="component" value="Unassembled WGS sequence"/>
</dbReference>
<evidence type="ECO:0000313" key="2">
    <source>
        <dbReference type="Proteomes" id="UP001595976"/>
    </source>
</evidence>
<accession>A0ABW0FB82</accession>
<keyword evidence="1" id="KW-0378">Hydrolase</keyword>
<dbReference type="RefSeq" id="WP_158448402.1">
    <property type="nucleotide sequence ID" value="NZ_JAOAOS010000024.1"/>
</dbReference>
<organism evidence="1 2">
    <name type="scientific">Bosea minatitlanensis</name>
    <dbReference type="NCBI Taxonomy" id="128782"/>
    <lineage>
        <taxon>Bacteria</taxon>
        <taxon>Pseudomonadati</taxon>
        <taxon>Pseudomonadota</taxon>
        <taxon>Alphaproteobacteria</taxon>
        <taxon>Hyphomicrobiales</taxon>
        <taxon>Boseaceae</taxon>
        <taxon>Bosea</taxon>
    </lineage>
</organism>
<keyword evidence="2" id="KW-1185">Reference proteome</keyword>
<proteinExistence type="predicted"/>
<name>A0ABW0FB82_9HYPH</name>
<dbReference type="EC" id="3.1.2.-" evidence="1"/>
<dbReference type="Pfam" id="PF13279">
    <property type="entry name" value="4HBT_2"/>
    <property type="match status" value="1"/>
</dbReference>
<dbReference type="InterPro" id="IPR029069">
    <property type="entry name" value="HotDog_dom_sf"/>
</dbReference>
<dbReference type="InterPro" id="IPR051490">
    <property type="entry name" value="THEM6_lcsJ_thioesterase"/>
</dbReference>
<dbReference type="Gene3D" id="3.10.129.10">
    <property type="entry name" value="Hotdog Thioesterase"/>
    <property type="match status" value="1"/>
</dbReference>
<dbReference type="PANTHER" id="PTHR12475">
    <property type="match status" value="1"/>
</dbReference>